<feature type="domain" description="Bifunctional inhibitor/plant lipid transfer protein/seed storage helical" evidence="5">
    <location>
        <begin position="37"/>
        <end position="95"/>
    </location>
</feature>
<dbReference type="InterPro" id="IPR016140">
    <property type="entry name" value="Bifunc_inhib/LTP/seed_store"/>
</dbReference>
<accession>A0A7J7D877</accession>
<evidence type="ECO:0000259" key="5">
    <source>
        <dbReference type="SMART" id="SM00499"/>
    </source>
</evidence>
<dbReference type="AlphaFoldDB" id="A0A7J7D877"/>
<sequence length="96" mass="9882">MAAALKSQLFSGFQAAALLVLLIALAAETQMAQAQDCQAQLTGVNACAPFVLPGATNPSTDCCNALSSVQHDCLCSTVRMVTHLPSQCNLPTVTCA</sequence>
<comment type="caution">
    <text evidence="6">The sequence shown here is derived from an EMBL/GenBank/DDBJ whole genome shotgun (WGS) entry which is preliminary data.</text>
</comment>
<evidence type="ECO:0000256" key="2">
    <source>
        <dbReference type="ARBA" id="ARBA00022525"/>
    </source>
</evidence>
<keyword evidence="4" id="KW-0732">Signal</keyword>
<comment type="subcellular location">
    <subcellularLocation>
        <location evidence="1">Secreted</location>
    </subcellularLocation>
</comment>
<evidence type="ECO:0000313" key="7">
    <source>
        <dbReference type="Proteomes" id="UP000593562"/>
    </source>
</evidence>
<proteinExistence type="inferred from homology"/>
<dbReference type="Proteomes" id="UP000593562">
    <property type="component" value="Unassembled WGS sequence"/>
</dbReference>
<name>A0A7J7D877_TRIWF</name>
<comment type="similarity">
    <text evidence="3">Belongs to the A9/FIL1 family.</text>
</comment>
<evidence type="ECO:0000256" key="1">
    <source>
        <dbReference type="ARBA" id="ARBA00004613"/>
    </source>
</evidence>
<dbReference type="InParanoid" id="A0A7J7D877"/>
<evidence type="ECO:0000313" key="6">
    <source>
        <dbReference type="EMBL" id="KAF5742570.1"/>
    </source>
</evidence>
<dbReference type="PANTHER" id="PTHR35501:SF3">
    <property type="entry name" value="PROTEIN YY1"/>
    <property type="match status" value="1"/>
</dbReference>
<evidence type="ECO:0000256" key="4">
    <source>
        <dbReference type="SAM" id="SignalP"/>
    </source>
</evidence>
<evidence type="ECO:0000256" key="3">
    <source>
        <dbReference type="ARBA" id="ARBA00038300"/>
    </source>
</evidence>
<dbReference type="EMBL" id="JAAARO010000009">
    <property type="protein sequence ID" value="KAF5742570.1"/>
    <property type="molecule type" value="Genomic_DNA"/>
</dbReference>
<feature type="chain" id="PRO_5029691979" evidence="4">
    <location>
        <begin position="35"/>
        <end position="96"/>
    </location>
</feature>
<dbReference type="SMART" id="SM00499">
    <property type="entry name" value="AAI"/>
    <property type="match status" value="1"/>
</dbReference>
<reference evidence="6 7" key="1">
    <citation type="journal article" date="2020" name="Nat. Commun.">
        <title>Genome of Tripterygium wilfordii and identification of cytochrome P450 involved in triptolide biosynthesis.</title>
        <authorList>
            <person name="Tu L."/>
            <person name="Su P."/>
            <person name="Zhang Z."/>
            <person name="Gao L."/>
            <person name="Wang J."/>
            <person name="Hu T."/>
            <person name="Zhou J."/>
            <person name="Zhang Y."/>
            <person name="Zhao Y."/>
            <person name="Liu Y."/>
            <person name="Song Y."/>
            <person name="Tong Y."/>
            <person name="Lu Y."/>
            <person name="Yang J."/>
            <person name="Xu C."/>
            <person name="Jia M."/>
            <person name="Peters R.J."/>
            <person name="Huang L."/>
            <person name="Gao W."/>
        </authorList>
    </citation>
    <scope>NUCLEOTIDE SEQUENCE [LARGE SCALE GENOMIC DNA]</scope>
    <source>
        <strain evidence="7">cv. XIE 37</strain>
        <tissue evidence="6">Leaf</tissue>
    </source>
</reference>
<feature type="signal peptide" evidence="4">
    <location>
        <begin position="1"/>
        <end position="34"/>
    </location>
</feature>
<organism evidence="6 7">
    <name type="scientific">Tripterygium wilfordii</name>
    <name type="common">Thunder God vine</name>
    <dbReference type="NCBI Taxonomy" id="458696"/>
    <lineage>
        <taxon>Eukaryota</taxon>
        <taxon>Viridiplantae</taxon>
        <taxon>Streptophyta</taxon>
        <taxon>Embryophyta</taxon>
        <taxon>Tracheophyta</taxon>
        <taxon>Spermatophyta</taxon>
        <taxon>Magnoliopsida</taxon>
        <taxon>eudicotyledons</taxon>
        <taxon>Gunneridae</taxon>
        <taxon>Pentapetalae</taxon>
        <taxon>rosids</taxon>
        <taxon>fabids</taxon>
        <taxon>Celastrales</taxon>
        <taxon>Celastraceae</taxon>
        <taxon>Tripterygium</taxon>
    </lineage>
</organism>
<dbReference type="OrthoDB" id="1873458at2759"/>
<dbReference type="Gene3D" id="1.10.110.10">
    <property type="entry name" value="Plant lipid-transfer and hydrophobic proteins"/>
    <property type="match status" value="1"/>
</dbReference>
<protein>
    <submittedName>
        <fullName evidence="6">Stamen-specific protein FIL1 isoform X1</fullName>
    </submittedName>
</protein>
<keyword evidence="7" id="KW-1185">Reference proteome</keyword>
<dbReference type="InterPro" id="IPR036312">
    <property type="entry name" value="Bifun_inhib/LTP/seed_sf"/>
</dbReference>
<gene>
    <name evidence="6" type="ORF">HS088_TW09G00621</name>
</gene>
<keyword evidence="2" id="KW-0964">Secreted</keyword>
<dbReference type="Pfam" id="PF14368">
    <property type="entry name" value="LTP_2"/>
    <property type="match status" value="1"/>
</dbReference>
<dbReference type="GO" id="GO:0005576">
    <property type="term" value="C:extracellular region"/>
    <property type="evidence" value="ECO:0007669"/>
    <property type="project" value="UniProtKB-SubCell"/>
</dbReference>
<dbReference type="SUPFAM" id="SSF47699">
    <property type="entry name" value="Bifunctional inhibitor/lipid-transfer protein/seed storage 2S albumin"/>
    <property type="match status" value="1"/>
</dbReference>
<dbReference type="PANTHER" id="PTHR35501">
    <property type="entry name" value="PROTEIN YY1"/>
    <property type="match status" value="1"/>
</dbReference>